<sequence length="131" mass="14861">MYNAEDFLPKRKNDLIGDIALASLRDPKLADNQYDILMAQIKAFEDELNESEEIAIQLASFGQSVLMNVTEIGFHNPSLMFFYGHVNGQWSQLVQHVSQLSFLITVVPKSDPNRPARRIGFIPESETPHED</sequence>
<dbReference type="Proteomes" id="UP000526125">
    <property type="component" value="Unassembled WGS sequence"/>
</dbReference>
<organism evidence="1 2">
    <name type="scientific">Paenibacillus xylanilyticus</name>
    <dbReference type="NCBI Taxonomy" id="248903"/>
    <lineage>
        <taxon>Bacteria</taxon>
        <taxon>Bacillati</taxon>
        <taxon>Bacillota</taxon>
        <taxon>Bacilli</taxon>
        <taxon>Bacillales</taxon>
        <taxon>Paenibacillaceae</taxon>
        <taxon>Paenibacillus</taxon>
    </lineage>
</organism>
<proteinExistence type="predicted"/>
<dbReference type="InterPro" id="IPR046171">
    <property type="entry name" value="DUF6173"/>
</dbReference>
<dbReference type="AlphaFoldDB" id="A0A7Y6ESY8"/>
<evidence type="ECO:0000313" key="1">
    <source>
        <dbReference type="EMBL" id="NUU74006.1"/>
    </source>
</evidence>
<evidence type="ECO:0000313" key="2">
    <source>
        <dbReference type="Proteomes" id="UP000526125"/>
    </source>
</evidence>
<name>A0A7Y6ESY8_9BACL</name>
<comment type="caution">
    <text evidence="1">The sequence shown here is derived from an EMBL/GenBank/DDBJ whole genome shotgun (WGS) entry which is preliminary data.</text>
</comment>
<dbReference type="EMBL" id="JABMCB010000121">
    <property type="protein sequence ID" value="NUU74006.1"/>
    <property type="molecule type" value="Genomic_DNA"/>
</dbReference>
<protein>
    <submittedName>
        <fullName evidence="1">Uncharacterized protein</fullName>
    </submittedName>
</protein>
<accession>A0A7Y6ESY8</accession>
<keyword evidence="2" id="KW-1185">Reference proteome</keyword>
<dbReference type="Pfam" id="PF19670">
    <property type="entry name" value="DUF6173"/>
    <property type="match status" value="1"/>
</dbReference>
<reference evidence="1 2" key="1">
    <citation type="submission" date="2020-05" db="EMBL/GenBank/DDBJ databases">
        <title>Genome Sequencing of Type Strains.</title>
        <authorList>
            <person name="Lemaire J.F."/>
            <person name="Inderbitzin P."/>
            <person name="Gregorio O.A."/>
            <person name="Collins S.B."/>
            <person name="Wespe N."/>
            <person name="Knight-Connoni V."/>
        </authorList>
    </citation>
    <scope>NUCLEOTIDE SEQUENCE [LARGE SCALE GENOMIC DNA]</scope>
    <source>
        <strain evidence="1 2">LMG 21957</strain>
    </source>
</reference>
<dbReference type="RefSeq" id="WP_175393990.1">
    <property type="nucleotide sequence ID" value="NZ_JABMCB010000121.1"/>
</dbReference>
<gene>
    <name evidence="1" type="ORF">HP552_01755</name>
</gene>